<dbReference type="KEGG" id="srub:C2R22_24265"/>
<evidence type="ECO:0000313" key="2">
    <source>
        <dbReference type="EMBL" id="AUV84647.1"/>
    </source>
</evidence>
<name>A0A2I8VRW3_9EURY</name>
<sequence length="241" mass="26691">MTFPGDTAMQNQLNTQMATGDTEDLYFGNGQNLIRFHQQLADHSPVTDEISSLPEELLVVLEGGKVPTIPTSLVPSFQYHRIDVLEEAGLSVPTTWEENLQVHADLRDHLEGQNMQNMVLATNPEVFSSMWYHQSDIKSNNANWFARDSDGVIQVALDDEPNTANMLEALRYYRDWGKSPAPAQLGAGRTSLNPTPTSRSRSSGTPRDCLIPSTSARQQISSIIRRSPCSRSKTGRTVSST</sequence>
<dbReference type="PANTHER" id="PTHR43649">
    <property type="entry name" value="ARABINOSE-BINDING PROTEIN-RELATED"/>
    <property type="match status" value="1"/>
</dbReference>
<evidence type="ECO:0000256" key="1">
    <source>
        <dbReference type="SAM" id="MobiDB-lite"/>
    </source>
</evidence>
<dbReference type="PANTHER" id="PTHR43649:SF12">
    <property type="entry name" value="DIACETYLCHITOBIOSE BINDING PROTEIN DASA"/>
    <property type="match status" value="1"/>
</dbReference>
<dbReference type="Proteomes" id="UP000236584">
    <property type="component" value="Plasmid unnamed4"/>
</dbReference>
<evidence type="ECO:0000313" key="3">
    <source>
        <dbReference type="Proteomes" id="UP000236584"/>
    </source>
</evidence>
<keyword evidence="2" id="KW-0614">Plasmid</keyword>
<keyword evidence="3" id="KW-1185">Reference proteome</keyword>
<dbReference type="Gene3D" id="3.40.190.10">
    <property type="entry name" value="Periplasmic binding protein-like II"/>
    <property type="match status" value="1"/>
</dbReference>
<dbReference type="EMBL" id="CP026313">
    <property type="protein sequence ID" value="AUV84647.1"/>
    <property type="molecule type" value="Genomic_DNA"/>
</dbReference>
<proteinExistence type="predicted"/>
<gene>
    <name evidence="2" type="ORF">C2R22_24265</name>
</gene>
<feature type="compositionally biased region" description="Low complexity" evidence="1">
    <location>
        <begin position="189"/>
        <end position="232"/>
    </location>
</feature>
<organism evidence="2 3">
    <name type="scientific">Salinigranum rubrum</name>
    <dbReference type="NCBI Taxonomy" id="755307"/>
    <lineage>
        <taxon>Archaea</taxon>
        <taxon>Methanobacteriati</taxon>
        <taxon>Methanobacteriota</taxon>
        <taxon>Stenosarchaea group</taxon>
        <taxon>Halobacteria</taxon>
        <taxon>Halobacteriales</taxon>
        <taxon>Haloferacaceae</taxon>
        <taxon>Salinigranum</taxon>
    </lineage>
</organism>
<feature type="region of interest" description="Disordered" evidence="1">
    <location>
        <begin position="182"/>
        <end position="241"/>
    </location>
</feature>
<protein>
    <submittedName>
        <fullName evidence="2">Uncharacterized protein</fullName>
    </submittedName>
</protein>
<dbReference type="InterPro" id="IPR050490">
    <property type="entry name" value="Bact_solute-bd_prot1"/>
</dbReference>
<geneLocation type="plasmid" evidence="2">
    <name>unnamed4</name>
</geneLocation>
<dbReference type="SUPFAM" id="SSF53850">
    <property type="entry name" value="Periplasmic binding protein-like II"/>
    <property type="match status" value="1"/>
</dbReference>
<accession>A0A2I8VRW3</accession>
<dbReference type="AlphaFoldDB" id="A0A2I8VRW3"/>
<reference evidence="2 3" key="1">
    <citation type="submission" date="2018-01" db="EMBL/GenBank/DDBJ databases">
        <title>Complete genome sequence of Salinigranum rubrum GX10T, an extremely halophilic archaeon isolated from a marine solar saltern.</title>
        <authorList>
            <person name="Han S."/>
        </authorList>
    </citation>
    <scope>NUCLEOTIDE SEQUENCE [LARGE SCALE GENOMIC DNA]</scope>
    <source>
        <strain evidence="2 3">GX10</strain>
        <plasmid evidence="3">Plasmid unnamed4</plasmid>
    </source>
</reference>